<keyword evidence="4 5" id="KW-0694">RNA-binding</keyword>
<comment type="subcellular location">
    <subcellularLocation>
        <location evidence="1">Cytoplasm</location>
    </subcellularLocation>
</comment>
<dbReference type="PROSITE" id="PS50102">
    <property type="entry name" value="RRM"/>
    <property type="match status" value="3"/>
</dbReference>
<feature type="compositionally biased region" description="Basic residues" evidence="6">
    <location>
        <begin position="588"/>
        <end position="606"/>
    </location>
</feature>
<feature type="region of interest" description="Disordered" evidence="6">
    <location>
        <begin position="561"/>
        <end position="648"/>
    </location>
</feature>
<gene>
    <name evidence="8" type="ORF">OSB1V03_LOCUS9453</name>
</gene>
<dbReference type="CDD" id="cd12251">
    <property type="entry name" value="RRM3_hnRNPR_like"/>
    <property type="match status" value="1"/>
</dbReference>
<feature type="compositionally biased region" description="Low complexity" evidence="6">
    <location>
        <begin position="24"/>
        <end position="39"/>
    </location>
</feature>
<dbReference type="SMART" id="SM00360">
    <property type="entry name" value="RRM"/>
    <property type="match status" value="3"/>
</dbReference>
<accession>A0A7R9KVF6</accession>
<dbReference type="EMBL" id="OC860959">
    <property type="protein sequence ID" value="CAD7629036.1"/>
    <property type="molecule type" value="Genomic_DNA"/>
</dbReference>
<protein>
    <recommendedName>
        <fullName evidence="7">RRM domain-containing protein</fullName>
    </recommendedName>
</protein>
<dbReference type="PANTHER" id="PTHR21245">
    <property type="entry name" value="HETEROGENEOUS NUCLEAR RIBONUCLEOPROTEIN"/>
    <property type="match status" value="1"/>
</dbReference>
<evidence type="ECO:0000259" key="7">
    <source>
        <dbReference type="PROSITE" id="PS50102"/>
    </source>
</evidence>
<dbReference type="AlphaFoldDB" id="A0A7R9KVF6"/>
<dbReference type="FunFam" id="3.30.70.330:FF:000213">
    <property type="entry name" value="Uncharacterized protein, isoform R"/>
    <property type="match status" value="1"/>
</dbReference>
<feature type="domain" description="RRM" evidence="7">
    <location>
        <begin position="203"/>
        <end position="285"/>
    </location>
</feature>
<sequence>MQALLKMDGDCDRSQTQANSCADSEPPSTPVSTPTATDTQSPPQNNNNNAVKPEKSAQSSTATANTSSTSQTSQTPQTTGPDEDKIKAILERTGYTLDVTTGQRKYGGPPPDWTDPPPPPGCEIFVGKLPKEIYEEELIPLFEKVGKIWDLRLMMDPISGLSRGYAFVTYCTKDDAQSAVQEYDGYEIRKSKALKVNVSVPNLRLFVGNIPKSKSKEEIFQEFTKLAGGLSEVIVYSSPDDRKRNRGFCFLEYESHKSASLAKRKLSTARTKVWGCDILVDWADPQEEPDEETMSKVKVLYVRNLTTDVTEEQLKQLFEEFGSIERVKKIKDYAFVHFEDRNLALKAMNGLNGRDVGGAHIEVSLAKPPSDRKKKEEVLRNRERRVMLMMQQRAMYDTCHPSIHSLPLQPPPPPPPPLIPQTRNTRGRNAQPMASLPSPSAYRQLGARNYDYECGYYGFDEYPAPAPHYEYSPHFSGDGYYHQNMLSTHSHAPPPPLPSTPFQPHSHSKTRASRNSLGPLRGGIRGTTGMTPIAGGLALRERLHSSGSHHNNRARIGANTATGLYPHRPSHPTGAEVYGNQTMGAKNIGKRRQMAQRRASKRKLKSKSGENDSKLNRNQQSNESSGALGEQWYNDPFPTNLDDSWPQT</sequence>
<name>A0A7R9KVF6_9ACAR</name>
<keyword evidence="2" id="KW-0963">Cytoplasm</keyword>
<feature type="compositionally biased region" description="Polar residues" evidence="6">
    <location>
        <begin position="40"/>
        <end position="50"/>
    </location>
</feature>
<dbReference type="Pfam" id="PF00076">
    <property type="entry name" value="RRM_1"/>
    <property type="match status" value="3"/>
</dbReference>
<dbReference type="GO" id="GO:0005737">
    <property type="term" value="C:cytoplasm"/>
    <property type="evidence" value="ECO:0007669"/>
    <property type="project" value="UniProtKB-SubCell"/>
</dbReference>
<evidence type="ECO:0000313" key="8">
    <source>
        <dbReference type="EMBL" id="CAD7629036.1"/>
    </source>
</evidence>
<dbReference type="SUPFAM" id="SSF54928">
    <property type="entry name" value="RNA-binding domain, RBD"/>
    <property type="match status" value="2"/>
</dbReference>
<dbReference type="Gene3D" id="3.30.70.330">
    <property type="match status" value="3"/>
</dbReference>
<dbReference type="CDD" id="cd12250">
    <property type="entry name" value="RRM2_hnRNPR_like"/>
    <property type="match status" value="1"/>
</dbReference>
<feature type="compositionally biased region" description="Low complexity" evidence="6">
    <location>
        <begin position="56"/>
        <end position="79"/>
    </location>
</feature>
<dbReference type="InterPro" id="IPR006535">
    <property type="entry name" value="HnRNP_R/Q_splicing_fac"/>
</dbReference>
<feature type="compositionally biased region" description="Pro residues" evidence="6">
    <location>
        <begin position="108"/>
        <end position="117"/>
    </location>
</feature>
<organism evidence="8">
    <name type="scientific">Medioppia subpectinata</name>
    <dbReference type="NCBI Taxonomy" id="1979941"/>
    <lineage>
        <taxon>Eukaryota</taxon>
        <taxon>Metazoa</taxon>
        <taxon>Ecdysozoa</taxon>
        <taxon>Arthropoda</taxon>
        <taxon>Chelicerata</taxon>
        <taxon>Arachnida</taxon>
        <taxon>Acari</taxon>
        <taxon>Acariformes</taxon>
        <taxon>Sarcoptiformes</taxon>
        <taxon>Oribatida</taxon>
        <taxon>Brachypylina</taxon>
        <taxon>Oppioidea</taxon>
        <taxon>Oppiidae</taxon>
        <taxon>Medioppia</taxon>
    </lineage>
</organism>
<keyword evidence="9" id="KW-1185">Reference proteome</keyword>
<dbReference type="CDD" id="cd12249">
    <property type="entry name" value="RRM1_hnRNPR_like"/>
    <property type="match status" value="1"/>
</dbReference>
<feature type="region of interest" description="Disordered" evidence="6">
    <location>
        <begin position="485"/>
        <end position="528"/>
    </location>
</feature>
<dbReference type="FunFam" id="3.30.70.330:FF:000024">
    <property type="entry name" value="Heterogeneous nuclear ribonucleoprotein q isoform"/>
    <property type="match status" value="1"/>
</dbReference>
<reference evidence="8" key="1">
    <citation type="submission" date="2020-11" db="EMBL/GenBank/DDBJ databases">
        <authorList>
            <person name="Tran Van P."/>
        </authorList>
    </citation>
    <scope>NUCLEOTIDE SEQUENCE</scope>
</reference>
<feature type="region of interest" description="Disordered" evidence="6">
    <location>
        <begin position="1"/>
        <end position="117"/>
    </location>
</feature>
<dbReference type="InterPro" id="IPR035979">
    <property type="entry name" value="RBD_domain_sf"/>
</dbReference>
<feature type="domain" description="RRM" evidence="7">
    <location>
        <begin position="122"/>
        <end position="201"/>
    </location>
</feature>
<evidence type="ECO:0000256" key="3">
    <source>
        <dbReference type="ARBA" id="ARBA00022737"/>
    </source>
</evidence>
<dbReference type="OrthoDB" id="3800936at2759"/>
<dbReference type="GO" id="GO:0003723">
    <property type="term" value="F:RNA binding"/>
    <property type="evidence" value="ECO:0007669"/>
    <property type="project" value="UniProtKB-UniRule"/>
</dbReference>
<evidence type="ECO:0000256" key="5">
    <source>
        <dbReference type="PROSITE-ProRule" id="PRU00176"/>
    </source>
</evidence>
<keyword evidence="3" id="KW-0677">Repeat</keyword>
<evidence type="ECO:0000313" key="9">
    <source>
        <dbReference type="Proteomes" id="UP000759131"/>
    </source>
</evidence>
<feature type="compositionally biased region" description="Polar residues" evidence="6">
    <location>
        <begin position="616"/>
        <end position="625"/>
    </location>
</feature>
<feature type="domain" description="RRM" evidence="7">
    <location>
        <begin position="298"/>
        <end position="368"/>
    </location>
</feature>
<dbReference type="Proteomes" id="UP000759131">
    <property type="component" value="Unassembled WGS sequence"/>
</dbReference>
<evidence type="ECO:0000256" key="2">
    <source>
        <dbReference type="ARBA" id="ARBA00022490"/>
    </source>
</evidence>
<evidence type="ECO:0000256" key="6">
    <source>
        <dbReference type="SAM" id="MobiDB-lite"/>
    </source>
</evidence>
<dbReference type="InterPro" id="IPR012677">
    <property type="entry name" value="Nucleotide-bd_a/b_plait_sf"/>
</dbReference>
<evidence type="ECO:0000256" key="4">
    <source>
        <dbReference type="ARBA" id="ARBA00022884"/>
    </source>
</evidence>
<dbReference type="NCBIfam" id="TIGR01648">
    <property type="entry name" value="hnRNP-R-Q"/>
    <property type="match status" value="1"/>
</dbReference>
<dbReference type="InterPro" id="IPR000504">
    <property type="entry name" value="RRM_dom"/>
</dbReference>
<evidence type="ECO:0000256" key="1">
    <source>
        <dbReference type="ARBA" id="ARBA00004496"/>
    </source>
</evidence>
<dbReference type="EMBL" id="CAJPIZ010006384">
    <property type="protein sequence ID" value="CAG2109466.1"/>
    <property type="molecule type" value="Genomic_DNA"/>
</dbReference>
<dbReference type="FunFam" id="3.30.70.330:FF:000023">
    <property type="entry name" value="Heterogeneous nuclear ribonucleoprotein q isoform"/>
    <property type="match status" value="1"/>
</dbReference>
<feature type="compositionally biased region" description="Pro residues" evidence="6">
    <location>
        <begin position="492"/>
        <end position="501"/>
    </location>
</feature>
<proteinExistence type="predicted"/>